<dbReference type="OrthoDB" id="35193at10239"/>
<proteinExistence type="predicted"/>
<protein>
    <submittedName>
        <fullName evidence="1">Uncharacterized protein</fullName>
    </submittedName>
</protein>
<evidence type="ECO:0000313" key="1">
    <source>
        <dbReference type="EMBL" id="BAS04957.1"/>
    </source>
</evidence>
<dbReference type="RefSeq" id="YP_009207969.1">
    <property type="nucleotide sequence ID" value="NC_028899.1"/>
</dbReference>
<accession>A0A0K2QQU8</accession>
<dbReference type="EMBL" id="AP014927">
    <property type="protein sequence ID" value="BAS04957.1"/>
    <property type="molecule type" value="Genomic_DNA"/>
</dbReference>
<keyword evidence="2" id="KW-1185">Reference proteome</keyword>
<evidence type="ECO:0000313" key="2">
    <source>
        <dbReference type="Proteomes" id="UP000202583"/>
    </source>
</evidence>
<dbReference type="Proteomes" id="UP000202583">
    <property type="component" value="Segment"/>
</dbReference>
<organism evidence="1 2">
    <name type="scientific">Ralstonia phage RSF1</name>
    <dbReference type="NCBI Taxonomy" id="1689679"/>
    <lineage>
        <taxon>Viruses</taxon>
        <taxon>Duplodnaviria</taxon>
        <taxon>Heunggongvirae</taxon>
        <taxon>Uroviricota</taxon>
        <taxon>Caudoviricetes</taxon>
        <taxon>Chimalliviridae</taxon>
        <taxon>Chiangmaivirus</taxon>
        <taxon>Chiangmaivirus RSF1</taxon>
    </lineage>
</organism>
<name>A0A0K2QQU8_9CAUD</name>
<reference evidence="1 2" key="1">
    <citation type="submission" date="2015-07" db="EMBL/GenBank/DDBJ databases">
        <title>Two Asian jumbo phage RSL2 and RSF1 infecting the phytopathogen Ralstonia solanacearum share common features related to the phi-KZ-like phages.</title>
        <authorList>
            <person name="Kawasaki T."/>
            <person name="Fujie M."/>
            <person name="Chatchawankanphanich O."/>
            <person name="Ogata H."/>
            <person name="Yamada T."/>
        </authorList>
    </citation>
    <scope>NUCLEOTIDE SEQUENCE [LARGE SCALE GENOMIC DNA]</scope>
    <source>
        <strain evidence="1 2">RSF1</strain>
    </source>
</reference>
<sequence>MRKARYLLGDRYEKKRIGRLLIEEQPIFIEYDYIELCEELVERLQGEMVRNGDDFDYVLCNFLDDVEIDIKERLGKLPADVMPYLLRVEEAMQYFKKYLEQISCIPLPDYLIVKPGTYLSVMEIRV</sequence>
<dbReference type="GeneID" id="26634626"/>
<dbReference type="KEGG" id="vg:26634626"/>